<dbReference type="InterPro" id="IPR011991">
    <property type="entry name" value="ArsR-like_HTH"/>
</dbReference>
<dbReference type="Proteomes" id="UP000192727">
    <property type="component" value="Chromosome"/>
</dbReference>
<dbReference type="RefSeq" id="WP_083041007.1">
    <property type="nucleotide sequence ID" value="NZ_CP020557.1"/>
</dbReference>
<proteinExistence type="predicted"/>
<accession>A0A1V0UVM0</accession>
<evidence type="ECO:0000313" key="5">
    <source>
        <dbReference type="EMBL" id="ARF69255.1"/>
    </source>
</evidence>
<dbReference type="Pfam" id="PF01022">
    <property type="entry name" value="HTH_5"/>
    <property type="match status" value="1"/>
</dbReference>
<feature type="domain" description="HTH deoR-type" evidence="4">
    <location>
        <begin position="6"/>
        <end position="65"/>
    </location>
</feature>
<keyword evidence="1" id="KW-0805">Transcription regulation</keyword>
<dbReference type="InterPro" id="IPR036390">
    <property type="entry name" value="WH_DNA-bd_sf"/>
</dbReference>
<gene>
    <name evidence="5" type="ORF">B7C51_17670</name>
</gene>
<dbReference type="AlphaFoldDB" id="A0A1V0UVM0"/>
<dbReference type="InterPro" id="IPR001845">
    <property type="entry name" value="HTH_ArsR_DNA-bd_dom"/>
</dbReference>
<evidence type="ECO:0000259" key="4">
    <source>
        <dbReference type="PROSITE" id="PS51000"/>
    </source>
</evidence>
<protein>
    <submittedName>
        <fullName evidence="5">ArsR family transcriptional regulator</fullName>
    </submittedName>
</protein>
<dbReference type="EMBL" id="CP020557">
    <property type="protein sequence ID" value="ARF69255.1"/>
    <property type="molecule type" value="Genomic_DNA"/>
</dbReference>
<sequence>MAQDSETSTRKIILTMLKTSGPFSVSDMAKELGITEMAVRRHLNTLDRDGLLQSKLVRQGMGRPAQVYSLTSQADDLFPKKYQQLTLELLDMLAADLGKEWVQELFNKRKERMYSSYKPFMEGKTLSDKVSALAKIQNENGYMVEWEPVGEETYELKEFNCPIAQVANEYEHACACELSLFESLLEAKVERKECLAKGGQCCKYTIQKKGSS</sequence>
<name>A0A1V0UVM0_9BACL</name>
<evidence type="ECO:0000256" key="1">
    <source>
        <dbReference type="ARBA" id="ARBA00023015"/>
    </source>
</evidence>
<dbReference type="PROSITE" id="PS51000">
    <property type="entry name" value="HTH_DEOR_2"/>
    <property type="match status" value="1"/>
</dbReference>
<dbReference type="InterPro" id="IPR036388">
    <property type="entry name" value="WH-like_DNA-bd_sf"/>
</dbReference>
<keyword evidence="2" id="KW-0238">DNA-binding</keyword>
<evidence type="ECO:0000313" key="6">
    <source>
        <dbReference type="Proteomes" id="UP000192727"/>
    </source>
</evidence>
<dbReference type="GO" id="GO:0003700">
    <property type="term" value="F:DNA-binding transcription factor activity"/>
    <property type="evidence" value="ECO:0007669"/>
    <property type="project" value="InterPro"/>
</dbReference>
<evidence type="ECO:0000256" key="2">
    <source>
        <dbReference type="ARBA" id="ARBA00023125"/>
    </source>
</evidence>
<dbReference type="SUPFAM" id="SSF46785">
    <property type="entry name" value="Winged helix' DNA-binding domain"/>
    <property type="match status" value="1"/>
</dbReference>
<organism evidence="5 6">
    <name type="scientific">Paenibacillus larvae subsp. pulvifaciens</name>
    <dbReference type="NCBI Taxonomy" id="1477"/>
    <lineage>
        <taxon>Bacteria</taxon>
        <taxon>Bacillati</taxon>
        <taxon>Bacillota</taxon>
        <taxon>Bacilli</taxon>
        <taxon>Bacillales</taxon>
        <taxon>Paenibacillaceae</taxon>
        <taxon>Paenibacillus</taxon>
    </lineage>
</organism>
<dbReference type="Gene3D" id="1.10.10.10">
    <property type="entry name" value="Winged helix-like DNA-binding domain superfamily/Winged helix DNA-binding domain"/>
    <property type="match status" value="1"/>
</dbReference>
<dbReference type="PANTHER" id="PTHR38600:SF2">
    <property type="entry name" value="SLL0088 PROTEIN"/>
    <property type="match status" value="1"/>
</dbReference>
<keyword evidence="3" id="KW-0804">Transcription</keyword>
<dbReference type="PANTHER" id="PTHR38600">
    <property type="entry name" value="TRANSCRIPTIONAL REGULATORY PROTEIN"/>
    <property type="match status" value="1"/>
</dbReference>
<evidence type="ECO:0000256" key="3">
    <source>
        <dbReference type="ARBA" id="ARBA00023163"/>
    </source>
</evidence>
<dbReference type="GO" id="GO:0003677">
    <property type="term" value="F:DNA binding"/>
    <property type="evidence" value="ECO:0007669"/>
    <property type="project" value="UniProtKB-KW"/>
</dbReference>
<dbReference type="InterPro" id="IPR001034">
    <property type="entry name" value="DeoR_HTH"/>
</dbReference>
<dbReference type="CDD" id="cd00090">
    <property type="entry name" value="HTH_ARSR"/>
    <property type="match status" value="1"/>
</dbReference>
<reference evidence="5 6" key="1">
    <citation type="submission" date="2017-03" db="EMBL/GenBank/DDBJ databases">
        <title>Paenibacillus larvae genome sequencing.</title>
        <authorList>
            <person name="Dingman D.W."/>
        </authorList>
    </citation>
    <scope>NUCLEOTIDE SEQUENCE [LARGE SCALE GENOMIC DNA]</scope>
    <source>
        <strain evidence="5 6">SAG 10367</strain>
    </source>
</reference>